<gene>
    <name evidence="2" type="ORF">E1W43_11485</name>
</gene>
<proteinExistence type="predicted"/>
<accession>A0A6Y6Z004</accession>
<feature type="domain" description="YobI-like P-loop NTPase" evidence="1">
    <location>
        <begin position="21"/>
        <end position="392"/>
    </location>
</feature>
<dbReference type="InterPro" id="IPR048428">
    <property type="entry name" value="YobI-NTPase"/>
</dbReference>
<comment type="caution">
    <text evidence="2">The sequence shown here is derived from an EMBL/GenBank/DDBJ whole genome shotgun (WGS) entry which is preliminary data.</text>
</comment>
<reference evidence="2 3" key="1">
    <citation type="submission" date="2019-03" db="EMBL/GenBank/DDBJ databases">
        <authorList>
            <person name="Ashton P.M."/>
            <person name="Dallman T."/>
            <person name="Nair S."/>
            <person name="De Pinna E."/>
            <person name="Peters T."/>
            <person name="Grant K."/>
        </authorList>
    </citation>
    <scope>NUCLEOTIDE SEQUENCE [LARGE SCALE GENOMIC DNA]</scope>
    <source>
        <strain evidence="2">RL15000271</strain>
    </source>
</reference>
<organism evidence="2 3">
    <name type="scientific">Listeria monocytogenes</name>
    <dbReference type="NCBI Taxonomy" id="1639"/>
    <lineage>
        <taxon>Bacteria</taxon>
        <taxon>Bacillati</taxon>
        <taxon>Bacillota</taxon>
        <taxon>Bacilli</taxon>
        <taxon>Bacillales</taxon>
        <taxon>Listeriaceae</taxon>
        <taxon>Listeria</taxon>
    </lineage>
</organism>
<dbReference type="RefSeq" id="WP_070778617.1">
    <property type="nucleotide sequence ID" value="NZ_MJOR01000017.1"/>
</dbReference>
<evidence type="ECO:0000313" key="3">
    <source>
        <dbReference type="Proteomes" id="UP000401273"/>
    </source>
</evidence>
<dbReference type="SUPFAM" id="SSF52540">
    <property type="entry name" value="P-loop containing nucleoside triphosphate hydrolases"/>
    <property type="match status" value="1"/>
</dbReference>
<dbReference type="Proteomes" id="UP000401273">
    <property type="component" value="Unassembled WGS sequence"/>
</dbReference>
<dbReference type="Pfam" id="PF20693">
    <property type="entry name" value="YobI-ATPase"/>
    <property type="match status" value="1"/>
</dbReference>
<sequence>MKENLHLESLKAIDGVNLNLYKEALDEALQNDNNTNIALSGSYGSGKSSIIESYKKQCDDNNKFLHISLGQYDTDMNNEGESCDDTKVKEKDIEGKIINQLLHQINTSQIPQTIFKVKRKTHKMFLGLLSGFISVFLVLLTYIINFNRWSEFLQKNPNKLSFLAFTTNELTLVIAIVINVILVFIFTYKIVFLQHNKGIIKKLSVKGYDFEIMAGNDESYFDKFLNDVIYLFENAGVNIIVFEDIDRFNNGKIFGNLKEINTLVNNRKKEGKLVFLYLLRDDIFTSKDRTKFFDLIIPVVPVIDASNSYEKFIEIFKKGDVLELFNLNFLQKLSLYVDDMRLLKNIYNEFVIYQREVDTINLDCNKLLALITYKNIFPRDFADLQLSKGFVYSVFGQKEKIIDKKRADLKNKLLDVQTRIDIIAEETLESLDELDALSLVNPYIYRVNNQGLEKFESVLSFVKELKNDNNNVHKMVYGSLQIIERKDIASIFKNTQYLNRKLQIQNKELHKKEVLENQKEKINKEIETLSSYRLEKFITNEDIDSMVQVKKEKEGVSLYKDIEESNYYLLLVFLIKNGYIDESYAEYMTYFYDQSITLTDKLFLRSITDEKSLDWFYELKYISQIIDRMEDYEFSSKEAWNADLLKYMLEKSDKYNLQLQRLIVSLSEANNLEFFKAFFIKNQENGAINETFLEKVFTLWDNFAKNLLSSNNEINISILKVALGKFDKEVILKQNTNDELTNYLNTAVDFLPNVHTNSRKTVENLIDLRIKFTQVEFQSLESEIAKDIYEGSLYEINMGNLSNIIKCYYGDYSSKEFKHKNYTLLKNKEASFLLEYINCHINAYMLEYMQLSEGAIEDSENYVIQLVNNEEIEVENRLNYIEKLKTKISDITTICDKSLWKKLIENDAVLPNKVNVVEYYRFSNNKWNEELVDFVNRSMDTITINLKDVIEEFGSINLFSNTINTFTLNNNKYIALVDSMKKSYSGDLMGVNNIYSYDIVPHEKIILLIDNQIIHMSDGCLAEIREFYPEEINHFIKQNLNKYLELIQNTDVYDDEELLGLLEEPSDLDLLQQKNIVMHVNHPIAIAERSYSFDLINFILEQKFDINDLSTIIDSYGSYPHSLQKTVVSKCITNLDEIFYRSIDISDKELVECILKSNEVTLDRRQNLFSQKIACFRKDEIKVYISNLKMPKEFTVLLKGDGGWPKVQINDVNKRILDYFKTKNWVTSFAEKKENMRLGGKE</sequence>
<evidence type="ECO:0000259" key="1">
    <source>
        <dbReference type="Pfam" id="PF20693"/>
    </source>
</evidence>
<dbReference type="AlphaFoldDB" id="A0A6Y6Z004"/>
<name>A0A6Y6Z004_LISMN</name>
<dbReference type="EMBL" id="AAARLF010000007">
    <property type="protein sequence ID" value="EAE2898563.1"/>
    <property type="molecule type" value="Genomic_DNA"/>
</dbReference>
<protein>
    <recommendedName>
        <fullName evidence="1">YobI-like P-loop NTPase domain-containing protein</fullName>
    </recommendedName>
</protein>
<dbReference type="InterPro" id="IPR027417">
    <property type="entry name" value="P-loop_NTPase"/>
</dbReference>
<evidence type="ECO:0000313" key="2">
    <source>
        <dbReference type="EMBL" id="EAE2898563.1"/>
    </source>
</evidence>